<evidence type="ECO:0000313" key="1">
    <source>
        <dbReference type="EMBL" id="GBN72214.1"/>
    </source>
</evidence>
<dbReference type="Proteomes" id="UP000499080">
    <property type="component" value="Unassembled WGS sequence"/>
</dbReference>
<accession>A0A4Y2R8X2</accession>
<dbReference type="OrthoDB" id="125347at2759"/>
<dbReference type="EMBL" id="BGPR01016213">
    <property type="protein sequence ID" value="GBN72214.1"/>
    <property type="molecule type" value="Genomic_DNA"/>
</dbReference>
<comment type="caution">
    <text evidence="1">The sequence shown here is derived from an EMBL/GenBank/DDBJ whole genome shotgun (WGS) entry which is preliminary data.</text>
</comment>
<reference evidence="1 2" key="1">
    <citation type="journal article" date="2019" name="Sci. Rep.">
        <title>Orb-weaving spider Araneus ventricosus genome elucidates the spidroin gene catalogue.</title>
        <authorList>
            <person name="Kono N."/>
            <person name="Nakamura H."/>
            <person name="Ohtoshi R."/>
            <person name="Moran D.A.P."/>
            <person name="Shinohara A."/>
            <person name="Yoshida Y."/>
            <person name="Fujiwara M."/>
            <person name="Mori M."/>
            <person name="Tomita M."/>
            <person name="Arakawa K."/>
        </authorList>
    </citation>
    <scope>NUCLEOTIDE SEQUENCE [LARGE SCALE GENOMIC DNA]</scope>
</reference>
<organism evidence="1 2">
    <name type="scientific">Araneus ventricosus</name>
    <name type="common">Orbweaver spider</name>
    <name type="synonym">Epeira ventricosa</name>
    <dbReference type="NCBI Taxonomy" id="182803"/>
    <lineage>
        <taxon>Eukaryota</taxon>
        <taxon>Metazoa</taxon>
        <taxon>Ecdysozoa</taxon>
        <taxon>Arthropoda</taxon>
        <taxon>Chelicerata</taxon>
        <taxon>Arachnida</taxon>
        <taxon>Araneae</taxon>
        <taxon>Araneomorphae</taxon>
        <taxon>Entelegynae</taxon>
        <taxon>Araneoidea</taxon>
        <taxon>Araneidae</taxon>
        <taxon>Araneus</taxon>
    </lineage>
</organism>
<dbReference type="AlphaFoldDB" id="A0A4Y2R8X2"/>
<protein>
    <submittedName>
        <fullName evidence="1">Uncharacterized protein</fullName>
    </submittedName>
</protein>
<evidence type="ECO:0000313" key="2">
    <source>
        <dbReference type="Proteomes" id="UP000499080"/>
    </source>
</evidence>
<proteinExistence type="predicted"/>
<name>A0A4Y2R8X2_ARAVE</name>
<gene>
    <name evidence="1" type="ORF">AVEN_51027_1</name>
</gene>
<keyword evidence="2" id="KW-1185">Reference proteome</keyword>
<sequence length="109" mass="12787">MRTRWGSSSTRMQSVYIKDLHYPQEKGHDLGDASKGISTQWLHILDDVERLLLKWIHEKQYTRDGIINENIVCKNVKVIFADIVKKTPESSTSEEVFKGNRVLYIIFYE</sequence>